<dbReference type="GO" id="GO:0003964">
    <property type="term" value="F:RNA-directed DNA polymerase activity"/>
    <property type="evidence" value="ECO:0007669"/>
    <property type="project" value="UniProtKB-KW"/>
</dbReference>
<sequence length="224" mass="25140">MVVTVVGSFQPAVLDEHGTSSNDARPRRPDYAVKTINVTGFDVARTYTSSSSLLDKAKAAYAHDADAKQLIEFLSAPSNEARRKLAPHLQASAHRYRLHDGLLFYSDVDGNADRIVVPNDPDLRTWIMYEYHDVPTTGHPGHEKTYSLLTRDFNWNHQYKWVAMIPAPHSQAPLQTLLIPSGCWESVLMDFVYGLPRNFMLKTGIGVLATTAAKWCISLLSQRR</sequence>
<dbReference type="OrthoDB" id="1226522at2759"/>
<keyword evidence="2" id="KW-0548">Nucleotidyltransferase</keyword>
<dbReference type="AlphaFoldDB" id="A0A225VG84"/>
<feature type="domain" description="Integrase zinc-binding" evidence="1">
    <location>
        <begin position="120"/>
        <end position="162"/>
    </location>
</feature>
<reference evidence="3" key="1">
    <citation type="submission" date="2017-03" db="EMBL/GenBank/DDBJ databases">
        <title>Phytopthora megakarya and P. palmivora, two closely related causual agents of cacao black pod achieved similar genome size and gene model numbers by different mechanisms.</title>
        <authorList>
            <person name="Ali S."/>
            <person name="Shao J."/>
            <person name="Larry D.J."/>
            <person name="Kronmiller B."/>
            <person name="Shen D."/>
            <person name="Strem M.D."/>
            <person name="Melnick R.L."/>
            <person name="Guiltinan M.J."/>
            <person name="Tyler B.M."/>
            <person name="Meinhardt L.W."/>
            <person name="Bailey B.A."/>
        </authorList>
    </citation>
    <scope>NUCLEOTIDE SEQUENCE [LARGE SCALE GENOMIC DNA]</scope>
    <source>
        <strain evidence="3">zdho120</strain>
    </source>
</reference>
<organism evidence="2 3">
    <name type="scientific">Phytophthora megakarya</name>
    <dbReference type="NCBI Taxonomy" id="4795"/>
    <lineage>
        <taxon>Eukaryota</taxon>
        <taxon>Sar</taxon>
        <taxon>Stramenopiles</taxon>
        <taxon>Oomycota</taxon>
        <taxon>Peronosporomycetes</taxon>
        <taxon>Peronosporales</taxon>
        <taxon>Peronosporaceae</taxon>
        <taxon>Phytophthora</taxon>
    </lineage>
</organism>
<dbReference type="Pfam" id="PF17921">
    <property type="entry name" value="Integrase_H2C2"/>
    <property type="match status" value="1"/>
</dbReference>
<comment type="caution">
    <text evidence="2">The sequence shown here is derived from an EMBL/GenBank/DDBJ whole genome shotgun (WGS) entry which is preliminary data.</text>
</comment>
<dbReference type="Gene3D" id="1.10.340.70">
    <property type="match status" value="1"/>
</dbReference>
<evidence type="ECO:0000313" key="3">
    <source>
        <dbReference type="Proteomes" id="UP000198211"/>
    </source>
</evidence>
<keyword evidence="3" id="KW-1185">Reference proteome</keyword>
<keyword evidence="2" id="KW-0808">Transferase</keyword>
<accession>A0A225VG84</accession>
<evidence type="ECO:0000259" key="1">
    <source>
        <dbReference type="Pfam" id="PF17921"/>
    </source>
</evidence>
<gene>
    <name evidence="2" type="ORF">PHMEG_00023792</name>
</gene>
<proteinExistence type="predicted"/>
<name>A0A225VG84_9STRA</name>
<protein>
    <submittedName>
        <fullName evidence="2">Reverse transcriptase</fullName>
    </submittedName>
</protein>
<evidence type="ECO:0000313" key="2">
    <source>
        <dbReference type="EMBL" id="OWZ04322.1"/>
    </source>
</evidence>
<dbReference type="InterPro" id="IPR041588">
    <property type="entry name" value="Integrase_H2C2"/>
</dbReference>
<keyword evidence="2" id="KW-0695">RNA-directed DNA polymerase</keyword>
<dbReference type="EMBL" id="NBNE01005024">
    <property type="protein sequence ID" value="OWZ04322.1"/>
    <property type="molecule type" value="Genomic_DNA"/>
</dbReference>
<dbReference type="Proteomes" id="UP000198211">
    <property type="component" value="Unassembled WGS sequence"/>
</dbReference>